<keyword evidence="10" id="KW-0498">Mitosis</keyword>
<evidence type="ECO:0000313" key="26">
    <source>
        <dbReference type="RefSeq" id="XP_072849065.1"/>
    </source>
</evidence>
<dbReference type="SMART" id="SM00317">
    <property type="entry name" value="SET"/>
    <property type="match status" value="1"/>
</dbReference>
<dbReference type="Gene3D" id="2.170.270.10">
    <property type="entry name" value="SET domain"/>
    <property type="match status" value="2"/>
</dbReference>
<evidence type="ECO:0000256" key="2">
    <source>
        <dbReference type="ARBA" id="ARBA00004286"/>
    </source>
</evidence>
<dbReference type="InterPro" id="IPR007728">
    <property type="entry name" value="Pre-SET_dom"/>
</dbReference>
<feature type="domain" description="SET" evidence="20">
    <location>
        <begin position="348"/>
        <end position="652"/>
    </location>
</feature>
<gene>
    <name evidence="25 26 27 28" type="primary">SETDB2</name>
</gene>
<evidence type="ECO:0000256" key="1">
    <source>
        <dbReference type="ARBA" id="ARBA00004123"/>
    </source>
</evidence>
<comment type="catalytic activity">
    <reaction evidence="18">
        <text>N(6),N(6)-dimethyl-L-lysyl(9)-[histone H3] + S-adenosyl-L-methionine = N(6),N(6),N(6)-trimethyl-L-lysyl(9)-[histone H3] + S-adenosyl-L-homocysteine + H(+)</text>
        <dbReference type="Rhea" id="RHEA:60288"/>
        <dbReference type="Rhea" id="RHEA-COMP:15538"/>
        <dbReference type="Rhea" id="RHEA-COMP:15541"/>
        <dbReference type="ChEBI" id="CHEBI:15378"/>
        <dbReference type="ChEBI" id="CHEBI:57856"/>
        <dbReference type="ChEBI" id="CHEBI:59789"/>
        <dbReference type="ChEBI" id="CHEBI:61961"/>
        <dbReference type="ChEBI" id="CHEBI:61976"/>
        <dbReference type="EC" id="2.1.1.366"/>
    </reaction>
</comment>
<evidence type="ECO:0000256" key="4">
    <source>
        <dbReference type="ARBA" id="ARBA00022473"/>
    </source>
</evidence>
<keyword evidence="13" id="KW-0539">Nucleus</keyword>
<feature type="region of interest" description="Disordered" evidence="19">
    <location>
        <begin position="488"/>
        <end position="533"/>
    </location>
</feature>
<comment type="subcellular location">
    <subcellularLocation>
        <location evidence="2">Chromosome</location>
    </subcellularLocation>
    <subcellularLocation>
        <location evidence="1">Nucleus</location>
    </subcellularLocation>
</comment>
<evidence type="ECO:0000256" key="17">
    <source>
        <dbReference type="ARBA" id="ARBA00042995"/>
    </source>
</evidence>
<dbReference type="Pfam" id="PF00856">
    <property type="entry name" value="SET"/>
    <property type="match status" value="1"/>
</dbReference>
<dbReference type="InterPro" id="IPR001214">
    <property type="entry name" value="SET_dom"/>
</dbReference>
<keyword evidence="5" id="KW-0489">Methyltransferase</keyword>
<feature type="region of interest" description="Disordered" evidence="19">
    <location>
        <begin position="386"/>
        <end position="405"/>
    </location>
</feature>
<dbReference type="EC" id="2.1.1.366" evidence="15"/>
<name>A0ABM5FUE7_9SAUR</name>
<evidence type="ECO:0000256" key="5">
    <source>
        <dbReference type="ARBA" id="ARBA00022603"/>
    </source>
</evidence>
<evidence type="ECO:0000313" key="28">
    <source>
        <dbReference type="RefSeq" id="XP_072849190.1"/>
    </source>
</evidence>
<keyword evidence="4" id="KW-0217">Developmental protein</keyword>
<feature type="domain" description="MBD" evidence="23">
    <location>
        <begin position="142"/>
        <end position="212"/>
    </location>
</feature>
<dbReference type="PROSITE" id="PS50867">
    <property type="entry name" value="PRE_SET"/>
    <property type="match status" value="1"/>
</dbReference>
<dbReference type="InterPro" id="IPR001739">
    <property type="entry name" value="Methyl_CpG_DNA-bd"/>
</dbReference>
<dbReference type="PANTHER" id="PTHR46024">
    <property type="entry name" value="HISTONE-LYSINE N-METHYLTRANSFERASE EGGLESS"/>
    <property type="match status" value="1"/>
</dbReference>
<keyword evidence="7" id="KW-0808">Transferase</keyword>
<dbReference type="GeneID" id="110080651"/>
<dbReference type="InterPro" id="IPR046341">
    <property type="entry name" value="SET_dom_sf"/>
</dbReference>
<evidence type="ECO:0000313" key="24">
    <source>
        <dbReference type="Proteomes" id="UP001652642"/>
    </source>
</evidence>
<dbReference type="CDD" id="cd00122">
    <property type="entry name" value="MBD"/>
    <property type="match status" value="1"/>
</dbReference>
<keyword evidence="8" id="KW-0949">S-adenosyl-L-methionine</keyword>
<keyword evidence="3" id="KW-0158">Chromosome</keyword>
<evidence type="ECO:0000259" key="20">
    <source>
        <dbReference type="PROSITE" id="PS50280"/>
    </source>
</evidence>
<evidence type="ECO:0000256" key="16">
    <source>
        <dbReference type="ARBA" id="ARBA00040299"/>
    </source>
</evidence>
<evidence type="ECO:0000256" key="3">
    <source>
        <dbReference type="ARBA" id="ARBA00022454"/>
    </source>
</evidence>
<keyword evidence="9" id="KW-0479">Metal-binding</keyword>
<dbReference type="SUPFAM" id="SSF82199">
    <property type="entry name" value="SET domain"/>
    <property type="match status" value="1"/>
</dbReference>
<evidence type="ECO:0000259" key="21">
    <source>
        <dbReference type="PROSITE" id="PS50867"/>
    </source>
</evidence>
<evidence type="ECO:0000259" key="23">
    <source>
        <dbReference type="PROSITE" id="PS50982"/>
    </source>
</evidence>
<reference evidence="24 25" key="1">
    <citation type="submission" date="2025-05" db="UniProtKB">
        <authorList>
            <consortium name="RefSeq"/>
        </authorList>
    </citation>
    <scope>NUCLEOTIDE SEQUENCE [LARGE SCALE GENOMIC DNA]</scope>
</reference>
<evidence type="ECO:0000256" key="8">
    <source>
        <dbReference type="ARBA" id="ARBA00022691"/>
    </source>
</evidence>
<organism evidence="24 25">
    <name type="scientific">Pogona vitticeps</name>
    <name type="common">central bearded dragon</name>
    <dbReference type="NCBI Taxonomy" id="103695"/>
    <lineage>
        <taxon>Eukaryota</taxon>
        <taxon>Metazoa</taxon>
        <taxon>Chordata</taxon>
        <taxon>Craniata</taxon>
        <taxon>Vertebrata</taxon>
        <taxon>Euteleostomi</taxon>
        <taxon>Lepidosauria</taxon>
        <taxon>Squamata</taxon>
        <taxon>Bifurcata</taxon>
        <taxon>Unidentata</taxon>
        <taxon>Episquamata</taxon>
        <taxon>Toxicofera</taxon>
        <taxon>Iguania</taxon>
        <taxon>Acrodonta</taxon>
        <taxon>Agamidae</taxon>
        <taxon>Amphibolurinae</taxon>
        <taxon>Pogona</taxon>
    </lineage>
</organism>
<evidence type="ECO:0000256" key="6">
    <source>
        <dbReference type="ARBA" id="ARBA00022618"/>
    </source>
</evidence>
<dbReference type="Pfam" id="PF01429">
    <property type="entry name" value="MBD"/>
    <property type="match status" value="1"/>
</dbReference>
<evidence type="ECO:0000256" key="14">
    <source>
        <dbReference type="ARBA" id="ARBA00023306"/>
    </source>
</evidence>
<dbReference type="SMART" id="SM00468">
    <property type="entry name" value="PreSET"/>
    <property type="match status" value="1"/>
</dbReference>
<evidence type="ECO:0000256" key="10">
    <source>
        <dbReference type="ARBA" id="ARBA00022776"/>
    </source>
</evidence>
<evidence type="ECO:0000256" key="11">
    <source>
        <dbReference type="ARBA" id="ARBA00022833"/>
    </source>
</evidence>
<accession>A0ABM5FUE7</accession>
<dbReference type="PROSITE" id="PS50982">
    <property type="entry name" value="MBD"/>
    <property type="match status" value="1"/>
</dbReference>
<feature type="domain" description="Pre-SET" evidence="21">
    <location>
        <begin position="274"/>
        <end position="345"/>
    </location>
</feature>
<dbReference type="Proteomes" id="UP001652642">
    <property type="component" value="Chromosome 1"/>
</dbReference>
<evidence type="ECO:0000313" key="27">
    <source>
        <dbReference type="RefSeq" id="XP_072849111.1"/>
    </source>
</evidence>
<keyword evidence="14" id="KW-0131">Cell cycle</keyword>
<evidence type="ECO:0000256" key="7">
    <source>
        <dbReference type="ARBA" id="ARBA00022679"/>
    </source>
</evidence>
<sequence>MEGDAKIFWRQLKGSTVDLIFEQLQKLLLSLKEKIKNGTATEEECCHALALLNLPDMNELLQLINVSVVAEEQTAMYEQGLHSSASSKMEESPGDVTSLKMEMTEVMNSRNKGERTAKSLKFCYEDHTCSKDCLSKRPWNSYKDENPLNLPLLHHFQRWHAKADSMSKSHDVIYKTPCGKSLRNFREVQNYLFQTECTFLFLDHFSFNTYVQVFRNNPRRQAFLFDFDISKGAETVPVSLCNEINHEQLPYFKYRKSSWPHGYFLNNFSTMFLDSCSCTDGCTDTTKCACLLLTERSCREASGKETCLGYNYRRLNGPISNGIYECNLLCSCDKIMCQNRVVQHGLQVRLQVFNTEKKGWGVRCLDDIDKGTFVCTYAGRLMSKNESQEAQGGGSDEVGEEDIENNNKNYTLSKKRKVDSICSDSEIEFIQATDRQHYLYSKPEDEPTLIQSYSCNKSWNKQVITRRKTRTSLLQSCWRQLEIADASSDEDESPMCQKPPRRETPAAKKATEESSLLEEFEGPTSTLQSEVNTDCKKEHPFSSATLNSGKQCKHLFWIDKTLMEKIERGGQESICNKKATNCSEAPVKDKENLCLLDATKEGNVGRFLNHSCSPNLFVQSVFVETHNRNFPWVAFFTNRHVKAGTELTWDYGYEAGSRPVAEIACQCGTHKCRKKIL</sequence>
<dbReference type="PANTHER" id="PTHR46024:SF3">
    <property type="entry name" value="HISTONE-LYSINE N-METHYLTRANSFERASE SETDB2"/>
    <property type="match status" value="1"/>
</dbReference>
<protein>
    <recommendedName>
        <fullName evidence="16">Histone-lysine N-methyltransferase SETDB2</fullName>
        <ecNumber evidence="15">2.1.1.366</ecNumber>
    </recommendedName>
    <alternativeName>
        <fullName evidence="17">SET domain bifurcated 2</fullName>
    </alternativeName>
</protein>
<dbReference type="Pfam" id="PF05033">
    <property type="entry name" value="Pre-SET"/>
    <property type="match status" value="1"/>
</dbReference>
<dbReference type="RefSeq" id="XP_072849111.1">
    <property type="nucleotide sequence ID" value="XM_072993010.1"/>
</dbReference>
<keyword evidence="12" id="KW-0156">Chromatin regulator</keyword>
<evidence type="ECO:0000256" key="13">
    <source>
        <dbReference type="ARBA" id="ARBA00023242"/>
    </source>
</evidence>
<dbReference type="Gene3D" id="3.30.890.10">
    <property type="entry name" value="Methyl-cpg-binding Protein 2, Chain A"/>
    <property type="match status" value="1"/>
</dbReference>
<evidence type="ECO:0000256" key="15">
    <source>
        <dbReference type="ARBA" id="ARBA00039052"/>
    </source>
</evidence>
<evidence type="ECO:0000256" key="19">
    <source>
        <dbReference type="SAM" id="MobiDB-lite"/>
    </source>
</evidence>
<evidence type="ECO:0000313" key="25">
    <source>
        <dbReference type="RefSeq" id="XP_072849009.1"/>
    </source>
</evidence>
<feature type="compositionally biased region" description="Polar residues" evidence="19">
    <location>
        <begin position="523"/>
        <end position="532"/>
    </location>
</feature>
<proteinExistence type="predicted"/>
<dbReference type="RefSeq" id="XP_072849009.1">
    <property type="nucleotide sequence ID" value="XM_072992908.1"/>
</dbReference>
<dbReference type="PROSITE" id="PS50868">
    <property type="entry name" value="POST_SET"/>
    <property type="match status" value="1"/>
</dbReference>
<dbReference type="SUPFAM" id="SSF54171">
    <property type="entry name" value="DNA-binding domain"/>
    <property type="match status" value="1"/>
</dbReference>
<dbReference type="PROSITE" id="PS50280">
    <property type="entry name" value="SET"/>
    <property type="match status" value="1"/>
</dbReference>
<evidence type="ECO:0000259" key="22">
    <source>
        <dbReference type="PROSITE" id="PS50868"/>
    </source>
</evidence>
<feature type="domain" description="Post-SET" evidence="22">
    <location>
        <begin position="661"/>
        <end position="677"/>
    </location>
</feature>
<dbReference type="InterPro" id="IPR003616">
    <property type="entry name" value="Post-SET_dom"/>
</dbReference>
<evidence type="ECO:0000256" key="9">
    <source>
        <dbReference type="ARBA" id="ARBA00022723"/>
    </source>
</evidence>
<keyword evidence="6" id="KW-0132">Cell division</keyword>
<feature type="compositionally biased region" description="Basic and acidic residues" evidence="19">
    <location>
        <begin position="500"/>
        <end position="512"/>
    </location>
</feature>
<dbReference type="RefSeq" id="XP_072849065.1">
    <property type="nucleotide sequence ID" value="XM_072992964.1"/>
</dbReference>
<dbReference type="RefSeq" id="XP_072849190.1">
    <property type="nucleotide sequence ID" value="XM_072993089.1"/>
</dbReference>
<keyword evidence="11" id="KW-0862">Zinc</keyword>
<evidence type="ECO:0000256" key="18">
    <source>
        <dbReference type="ARBA" id="ARBA00049087"/>
    </source>
</evidence>
<evidence type="ECO:0000256" key="12">
    <source>
        <dbReference type="ARBA" id="ARBA00022853"/>
    </source>
</evidence>
<dbReference type="InterPro" id="IPR016177">
    <property type="entry name" value="DNA-bd_dom_sf"/>
</dbReference>
<keyword evidence="24" id="KW-1185">Reference proteome</keyword>
<dbReference type="SMART" id="SM00391">
    <property type="entry name" value="MBD"/>
    <property type="match status" value="1"/>
</dbReference>
<dbReference type="InterPro" id="IPR051516">
    <property type="entry name" value="SETDB_methyltransferase"/>
</dbReference>